<organism evidence="1 2">
    <name type="scientific">Paractinoplanes toevensis</name>
    <dbReference type="NCBI Taxonomy" id="571911"/>
    <lineage>
        <taxon>Bacteria</taxon>
        <taxon>Bacillati</taxon>
        <taxon>Actinomycetota</taxon>
        <taxon>Actinomycetes</taxon>
        <taxon>Micromonosporales</taxon>
        <taxon>Micromonosporaceae</taxon>
        <taxon>Paractinoplanes</taxon>
    </lineage>
</organism>
<dbReference type="EMBL" id="BOQN01000156">
    <property type="protein sequence ID" value="GIM97658.1"/>
    <property type="molecule type" value="Genomic_DNA"/>
</dbReference>
<dbReference type="AlphaFoldDB" id="A0A919WCP4"/>
<evidence type="ECO:0000313" key="1">
    <source>
        <dbReference type="EMBL" id="GIM97658.1"/>
    </source>
</evidence>
<comment type="caution">
    <text evidence="1">The sequence shown here is derived from an EMBL/GenBank/DDBJ whole genome shotgun (WGS) entry which is preliminary data.</text>
</comment>
<protein>
    <submittedName>
        <fullName evidence="1">Uncharacterized protein</fullName>
    </submittedName>
</protein>
<reference evidence="1 2" key="1">
    <citation type="submission" date="2021-03" db="EMBL/GenBank/DDBJ databases">
        <title>Whole genome shotgun sequence of Actinoplanes toevensis NBRC 105298.</title>
        <authorList>
            <person name="Komaki H."/>
            <person name="Tamura T."/>
        </authorList>
    </citation>
    <scope>NUCLEOTIDE SEQUENCE [LARGE SCALE GENOMIC DNA]</scope>
    <source>
        <strain evidence="1 2">NBRC 105298</strain>
    </source>
</reference>
<keyword evidence="2" id="KW-1185">Reference proteome</keyword>
<dbReference type="Proteomes" id="UP000677082">
    <property type="component" value="Unassembled WGS sequence"/>
</dbReference>
<gene>
    <name evidence="1" type="ORF">Ato02nite_094510</name>
</gene>
<accession>A0A919WCP4</accession>
<sequence length="92" mass="10423">MVGAQRPALMLCYRMRHGSPQIRMPTPARLRHIPVMVTSGEELPVLTIDGANFSDLDGFAREFSTLLCYHTWHGNLDASGPRHRGSGRYRRM</sequence>
<evidence type="ECO:0000313" key="2">
    <source>
        <dbReference type="Proteomes" id="UP000677082"/>
    </source>
</evidence>
<name>A0A919WCP4_9ACTN</name>
<proteinExistence type="predicted"/>